<dbReference type="CDD" id="cd00838">
    <property type="entry name" value="MPP_superfamily"/>
    <property type="match status" value="1"/>
</dbReference>
<accession>A0A0F9LK92</accession>
<dbReference type="SUPFAM" id="SSF56300">
    <property type="entry name" value="Metallo-dependent phosphatases"/>
    <property type="match status" value="1"/>
</dbReference>
<dbReference type="Pfam" id="PF00149">
    <property type="entry name" value="Metallophos"/>
    <property type="match status" value="1"/>
</dbReference>
<dbReference type="InterPro" id="IPR004843">
    <property type="entry name" value="Calcineurin-like_PHP"/>
</dbReference>
<dbReference type="GO" id="GO:0016787">
    <property type="term" value="F:hydrolase activity"/>
    <property type="evidence" value="ECO:0007669"/>
    <property type="project" value="InterPro"/>
</dbReference>
<evidence type="ECO:0000259" key="1">
    <source>
        <dbReference type="Pfam" id="PF00149"/>
    </source>
</evidence>
<dbReference type="InterPro" id="IPR029052">
    <property type="entry name" value="Metallo-depent_PP-like"/>
</dbReference>
<sequence length="234" mass="26962">MSRVLAIGDLHLRWERLGYFNFCSDICEEYDCDKVVFMGDVVESHGVSFHMRHPDAPGSLKEYEQTKKAVSRWYKRFPKAIVTIGNHDERLIRLAHTVGIPESRLKSFEDDWGTPKWRWKYDHIIDDVYYYHGTGQGGTYPASNAVRKMLMSCVLGHNHSASGIKWYANPKRRIFACDTGCGIDDKAMAFAYGKHNKQRSILSCAVIIDGIPYVEPMPCSRGEKYHDSNFRRED</sequence>
<dbReference type="Gene3D" id="3.60.21.10">
    <property type="match status" value="1"/>
</dbReference>
<evidence type="ECO:0000313" key="2">
    <source>
        <dbReference type="EMBL" id="KKM95469.1"/>
    </source>
</evidence>
<proteinExistence type="predicted"/>
<feature type="domain" description="Calcineurin-like phosphoesterase" evidence="1">
    <location>
        <begin position="3"/>
        <end position="143"/>
    </location>
</feature>
<protein>
    <recommendedName>
        <fullName evidence="1">Calcineurin-like phosphoesterase domain-containing protein</fullName>
    </recommendedName>
</protein>
<organism evidence="2">
    <name type="scientific">marine sediment metagenome</name>
    <dbReference type="NCBI Taxonomy" id="412755"/>
    <lineage>
        <taxon>unclassified sequences</taxon>
        <taxon>metagenomes</taxon>
        <taxon>ecological metagenomes</taxon>
    </lineage>
</organism>
<comment type="caution">
    <text evidence="2">The sequence shown here is derived from an EMBL/GenBank/DDBJ whole genome shotgun (WGS) entry which is preliminary data.</text>
</comment>
<name>A0A0F9LK92_9ZZZZ</name>
<gene>
    <name evidence="2" type="ORF">LCGC14_1187990</name>
</gene>
<dbReference type="EMBL" id="LAZR01006005">
    <property type="protein sequence ID" value="KKM95469.1"/>
    <property type="molecule type" value="Genomic_DNA"/>
</dbReference>
<reference evidence="2" key="1">
    <citation type="journal article" date="2015" name="Nature">
        <title>Complex archaea that bridge the gap between prokaryotes and eukaryotes.</title>
        <authorList>
            <person name="Spang A."/>
            <person name="Saw J.H."/>
            <person name="Jorgensen S.L."/>
            <person name="Zaremba-Niedzwiedzka K."/>
            <person name="Martijn J."/>
            <person name="Lind A.E."/>
            <person name="van Eijk R."/>
            <person name="Schleper C."/>
            <person name="Guy L."/>
            <person name="Ettema T.J."/>
        </authorList>
    </citation>
    <scope>NUCLEOTIDE SEQUENCE</scope>
</reference>
<dbReference type="AlphaFoldDB" id="A0A0F9LK92"/>